<dbReference type="CDD" id="cd02440">
    <property type="entry name" value="AdoMet_MTases"/>
    <property type="match status" value="1"/>
</dbReference>
<keyword evidence="3" id="KW-1185">Reference proteome</keyword>
<dbReference type="PANTHER" id="PTHR23290">
    <property type="entry name" value="RRNA N6-ADENOSINE-METHYLTRANSFERASE METTL5"/>
    <property type="match status" value="1"/>
</dbReference>
<evidence type="ECO:0000313" key="1">
    <source>
        <dbReference type="EMBL" id="CAK8688023.1"/>
    </source>
</evidence>
<protein>
    <recommendedName>
        <fullName evidence="4">Methyltransferase-like protein 5</fullName>
    </recommendedName>
</protein>
<gene>
    <name evidence="1" type="ORF">CVLEPA_LOCUS20063</name>
    <name evidence="2" type="ORF">CVLEPA_LOCUS29499</name>
</gene>
<evidence type="ECO:0008006" key="4">
    <source>
        <dbReference type="Google" id="ProtNLM"/>
    </source>
</evidence>
<proteinExistence type="predicted"/>
<dbReference type="EMBL" id="CAWYQH010000152">
    <property type="protein sequence ID" value="CAK8696340.1"/>
    <property type="molecule type" value="Genomic_DNA"/>
</dbReference>
<dbReference type="SUPFAM" id="SSF53335">
    <property type="entry name" value="S-adenosyl-L-methionine-dependent methyltransferases"/>
    <property type="match status" value="1"/>
</dbReference>
<dbReference type="EMBL" id="CAWYQH010000107">
    <property type="protein sequence ID" value="CAK8688023.1"/>
    <property type="molecule type" value="Genomic_DNA"/>
</dbReference>
<organism evidence="2 3">
    <name type="scientific">Clavelina lepadiformis</name>
    <name type="common">Light-bulb sea squirt</name>
    <name type="synonym">Ascidia lepadiformis</name>
    <dbReference type="NCBI Taxonomy" id="159417"/>
    <lineage>
        <taxon>Eukaryota</taxon>
        <taxon>Metazoa</taxon>
        <taxon>Chordata</taxon>
        <taxon>Tunicata</taxon>
        <taxon>Ascidiacea</taxon>
        <taxon>Aplousobranchia</taxon>
        <taxon>Clavelinidae</taxon>
        <taxon>Clavelina</taxon>
    </lineage>
</organism>
<reference evidence="2 3" key="1">
    <citation type="submission" date="2024-02" db="EMBL/GenBank/DDBJ databases">
        <authorList>
            <person name="Daric V."/>
            <person name="Darras S."/>
        </authorList>
    </citation>
    <scope>NUCLEOTIDE SEQUENCE [LARGE SCALE GENOMIC DNA]</scope>
</reference>
<dbReference type="PANTHER" id="PTHR23290:SF0">
    <property type="entry name" value="RRNA N6-ADENOSINE-METHYLTRANSFERASE METTL5"/>
    <property type="match status" value="1"/>
</dbReference>
<name>A0ABP0GXR8_CLALP</name>
<accession>A0ABP0GXR8</accession>
<dbReference type="Proteomes" id="UP001642483">
    <property type="component" value="Unassembled WGS sequence"/>
</dbReference>
<sequence length="212" mass="23540">MKLRQLEIALEGVEGFRLPKVNLEQYVTTPHLAACLLHTAETRFGDIYGKNVIDLGCGSGILSMGSAMLGCSFSLGVDIDADALEIFQENKTHLEVEDAIDALQADVSNLNAVQHKRFDTVVMNPPFGTKLNKGADMMFLHTASKLARNAIYSLHKTSTRDHVFKKAGSFGLVPHVLAEMRYNLEASYGFHKKKSLDINVDFIRFTYKCVQT</sequence>
<dbReference type="InterPro" id="IPR051720">
    <property type="entry name" value="rRNA_MeTrfase/Polyamine_Synth"/>
</dbReference>
<dbReference type="PROSITE" id="PS00092">
    <property type="entry name" value="N6_MTASE"/>
    <property type="match status" value="1"/>
</dbReference>
<evidence type="ECO:0000313" key="3">
    <source>
        <dbReference type="Proteomes" id="UP001642483"/>
    </source>
</evidence>
<dbReference type="Gene3D" id="3.40.50.150">
    <property type="entry name" value="Vaccinia Virus protein VP39"/>
    <property type="match status" value="1"/>
</dbReference>
<comment type="caution">
    <text evidence="2">The sequence shown here is derived from an EMBL/GenBank/DDBJ whole genome shotgun (WGS) entry which is preliminary data.</text>
</comment>
<dbReference type="InterPro" id="IPR002052">
    <property type="entry name" value="DNA_methylase_N6_adenine_CS"/>
</dbReference>
<dbReference type="Pfam" id="PF06325">
    <property type="entry name" value="PrmA"/>
    <property type="match status" value="1"/>
</dbReference>
<evidence type="ECO:0000313" key="2">
    <source>
        <dbReference type="EMBL" id="CAK8696340.1"/>
    </source>
</evidence>
<dbReference type="InterPro" id="IPR029063">
    <property type="entry name" value="SAM-dependent_MTases_sf"/>
</dbReference>